<evidence type="ECO:0000313" key="2">
    <source>
        <dbReference type="EMBL" id="KPC59377.1"/>
    </source>
</evidence>
<dbReference type="AlphaFoldDB" id="A0A0N0XR69"/>
<dbReference type="RefSeq" id="WP_053927616.1">
    <property type="nucleotide sequence ID" value="NZ_LGKG01000185.1"/>
</dbReference>
<dbReference type="EMBL" id="LGKG01000185">
    <property type="protein sequence ID" value="KPC59377.1"/>
    <property type="molecule type" value="Genomic_DNA"/>
</dbReference>
<reference evidence="3" key="1">
    <citation type="submission" date="2015-07" db="EMBL/GenBank/DDBJ databases">
        <authorList>
            <person name="Ju K.-S."/>
            <person name="Doroghazi J.R."/>
            <person name="Metcalf W.W."/>
        </authorList>
    </citation>
    <scope>NUCLEOTIDE SEQUENCE [LARGE SCALE GENOMIC DNA]</scope>
    <source>
        <strain evidence="3">NRRL ISP-5002</strain>
    </source>
</reference>
<evidence type="ECO:0000313" key="3">
    <source>
        <dbReference type="Proteomes" id="UP000037982"/>
    </source>
</evidence>
<keyword evidence="3" id="KW-1185">Reference proteome</keyword>
<protein>
    <recommendedName>
        <fullName evidence="4">ATP-binding protein</fullName>
    </recommendedName>
</protein>
<gene>
    <name evidence="2" type="ORF">ADL29_35615</name>
</gene>
<proteinExistence type="predicted"/>
<evidence type="ECO:0008006" key="4">
    <source>
        <dbReference type="Google" id="ProtNLM"/>
    </source>
</evidence>
<sequence length="134" mass="13228">MAQHAHPKPHRISRTLLRTALAVSAAGAALAGGGAATASAAEPALAATPDRGDATASAVTGILEKSVSGAPGAVKGLQLNPLAKTPVDPLANEVRVPVADFKPVSTKTVTGRLSQGAALKDMPVTGEATRVLPG</sequence>
<name>A0A0N0XR69_9ACTN</name>
<accession>A0A0N0XR69</accession>
<evidence type="ECO:0000256" key="1">
    <source>
        <dbReference type="SAM" id="SignalP"/>
    </source>
</evidence>
<feature type="chain" id="PRO_5005863338" description="ATP-binding protein" evidence="1">
    <location>
        <begin position="41"/>
        <end position="134"/>
    </location>
</feature>
<dbReference type="PATRIC" id="fig|66876.3.peg.7842"/>
<feature type="signal peptide" evidence="1">
    <location>
        <begin position="1"/>
        <end position="40"/>
    </location>
</feature>
<organism evidence="2 3">
    <name type="scientific">Streptomyces chattanoogensis</name>
    <dbReference type="NCBI Taxonomy" id="66876"/>
    <lineage>
        <taxon>Bacteria</taxon>
        <taxon>Bacillati</taxon>
        <taxon>Actinomycetota</taxon>
        <taxon>Actinomycetes</taxon>
        <taxon>Kitasatosporales</taxon>
        <taxon>Streptomycetaceae</taxon>
        <taxon>Streptomyces</taxon>
    </lineage>
</organism>
<dbReference type="Proteomes" id="UP000037982">
    <property type="component" value="Unassembled WGS sequence"/>
</dbReference>
<keyword evidence="1" id="KW-0732">Signal</keyword>
<comment type="caution">
    <text evidence="2">The sequence shown here is derived from an EMBL/GenBank/DDBJ whole genome shotgun (WGS) entry which is preliminary data.</text>
</comment>